<evidence type="ECO:0000313" key="9">
    <source>
        <dbReference type="Proteomes" id="UP001390339"/>
    </source>
</evidence>
<dbReference type="Gene3D" id="3.30.160.60">
    <property type="entry name" value="Classic Zinc Finger"/>
    <property type="match status" value="5"/>
</dbReference>
<accession>A0ABR2J6G8</accession>
<sequence length="575" mass="63878">MNDPIDALGHYFGIDPLSSDLKSPFDEPNPTTNDSMFAADDYLLDLGPFSGPDFSCTTQHTHDDGCPIRCPEDTNSSSQYRGVAPPVPSSYAKGRAVSVSYPPFGYGHDSHLYSASGQLGFEQMMGWASQDPKQEPDDGFKFFHGYGAECSGTGCPGTYCPSSCTLPQCTGANQECPAEDQCSQISCLDSEHCTPPCDDEDCADIGSPCNDPHCLEPTEQTTPLGAMWDHHQQWCEFNYLPQDQFFSHAQQCNHTNTEHNAALALGNMRDPGPQDQPQDPDLVHFVCPIFGQTDSLEKLCGVAQPIPSMLEPPPLCPDVANDSPVTLTEHRSPDSGKKIPIENRCGWLIGDATQAITCGQVFESCEALNNHVCDEHVNILSSKDKYMCRWHECNRKHDASFASKNKLRRHITTHTNYKPFHCKYCQEGFSARQALDQHERCHSGLKPFVCDQPGCGKAFKQKSALTMHNRTHTGEKPLSCDVCGKKFGESSNLSKHRKIHSPGNKLKCPEPNCGKEFIRADQLRRHLETHEKKKDSRQRKARFRKKSLSNEGDAMKATAMTSEQYQFPLPIMATH</sequence>
<protein>
    <recommendedName>
        <fullName evidence="7">C2H2-type domain-containing protein</fullName>
    </recommendedName>
</protein>
<dbReference type="PANTHER" id="PTHR19818">
    <property type="entry name" value="ZINC FINGER PROTEIN ZIC AND GLI"/>
    <property type="match status" value="1"/>
</dbReference>
<dbReference type="PANTHER" id="PTHR19818:SF139">
    <property type="entry name" value="PAIR-RULE PROTEIN ODD-PAIRED"/>
    <property type="match status" value="1"/>
</dbReference>
<feature type="domain" description="C2H2-type" evidence="7">
    <location>
        <begin position="420"/>
        <end position="447"/>
    </location>
</feature>
<dbReference type="SUPFAM" id="SSF57667">
    <property type="entry name" value="beta-beta-alpha zinc fingers"/>
    <property type="match status" value="3"/>
</dbReference>
<feature type="domain" description="C2H2-type" evidence="7">
    <location>
        <begin position="506"/>
        <end position="535"/>
    </location>
</feature>
<keyword evidence="1" id="KW-0479">Metal-binding</keyword>
<dbReference type="Proteomes" id="UP001390339">
    <property type="component" value="Unassembled WGS sequence"/>
</dbReference>
<evidence type="ECO:0000259" key="7">
    <source>
        <dbReference type="PROSITE" id="PS50157"/>
    </source>
</evidence>
<keyword evidence="3 5" id="KW-0863">Zinc-finger</keyword>
<keyword evidence="4" id="KW-0862">Zinc</keyword>
<feature type="domain" description="C2H2-type" evidence="7">
    <location>
        <begin position="478"/>
        <end position="505"/>
    </location>
</feature>
<dbReference type="EMBL" id="JAPCWZ010000003">
    <property type="protein sequence ID" value="KAK8873225.1"/>
    <property type="molecule type" value="Genomic_DNA"/>
</dbReference>
<dbReference type="InterPro" id="IPR036236">
    <property type="entry name" value="Znf_C2H2_sf"/>
</dbReference>
<dbReference type="InterPro" id="IPR013087">
    <property type="entry name" value="Znf_C2H2_type"/>
</dbReference>
<feature type="domain" description="C2H2-type" evidence="7">
    <location>
        <begin position="448"/>
        <end position="477"/>
    </location>
</feature>
<evidence type="ECO:0000256" key="4">
    <source>
        <dbReference type="ARBA" id="ARBA00022833"/>
    </source>
</evidence>
<feature type="domain" description="C2H2-type" evidence="7">
    <location>
        <begin position="391"/>
        <end position="419"/>
    </location>
</feature>
<evidence type="ECO:0000256" key="1">
    <source>
        <dbReference type="ARBA" id="ARBA00022723"/>
    </source>
</evidence>
<proteinExistence type="predicted"/>
<reference evidence="8 9" key="1">
    <citation type="journal article" date="2024" name="IMA Fungus">
        <title>Apiospora arundinis, a panoply of carbohydrate-active enzymes and secondary metabolites.</title>
        <authorList>
            <person name="Sorensen T."/>
            <person name="Petersen C."/>
            <person name="Muurmann A.T."/>
            <person name="Christiansen J.V."/>
            <person name="Brundto M.L."/>
            <person name="Overgaard C.K."/>
            <person name="Boysen A.T."/>
            <person name="Wollenberg R.D."/>
            <person name="Larsen T.O."/>
            <person name="Sorensen J.L."/>
            <person name="Nielsen K.L."/>
            <person name="Sondergaard T.E."/>
        </authorList>
    </citation>
    <scope>NUCLEOTIDE SEQUENCE [LARGE SCALE GENOMIC DNA]</scope>
    <source>
        <strain evidence="8 9">AAU 773</strain>
    </source>
</reference>
<gene>
    <name evidence="8" type="ORF">PGQ11_003739</name>
</gene>
<evidence type="ECO:0000256" key="2">
    <source>
        <dbReference type="ARBA" id="ARBA00022737"/>
    </source>
</evidence>
<dbReference type="InterPro" id="IPR050329">
    <property type="entry name" value="GLI_C2H2-zinc-finger"/>
</dbReference>
<comment type="caution">
    <text evidence="8">The sequence shown here is derived from an EMBL/GenBank/DDBJ whole genome shotgun (WGS) entry which is preliminary data.</text>
</comment>
<feature type="compositionally biased region" description="Basic and acidic residues" evidence="6">
    <location>
        <begin position="525"/>
        <end position="534"/>
    </location>
</feature>
<keyword evidence="9" id="KW-1185">Reference proteome</keyword>
<evidence type="ECO:0000256" key="5">
    <source>
        <dbReference type="PROSITE-ProRule" id="PRU00042"/>
    </source>
</evidence>
<keyword evidence="2" id="KW-0677">Repeat</keyword>
<organism evidence="8 9">
    <name type="scientific">Apiospora arundinis</name>
    <dbReference type="NCBI Taxonomy" id="335852"/>
    <lineage>
        <taxon>Eukaryota</taxon>
        <taxon>Fungi</taxon>
        <taxon>Dikarya</taxon>
        <taxon>Ascomycota</taxon>
        <taxon>Pezizomycotina</taxon>
        <taxon>Sordariomycetes</taxon>
        <taxon>Xylariomycetidae</taxon>
        <taxon>Amphisphaeriales</taxon>
        <taxon>Apiosporaceae</taxon>
        <taxon>Apiospora</taxon>
    </lineage>
</organism>
<dbReference type="Pfam" id="PF00096">
    <property type="entry name" value="zf-C2H2"/>
    <property type="match status" value="3"/>
</dbReference>
<feature type="compositionally biased region" description="Basic residues" evidence="6">
    <location>
        <begin position="535"/>
        <end position="547"/>
    </location>
</feature>
<dbReference type="PROSITE" id="PS00028">
    <property type="entry name" value="ZINC_FINGER_C2H2_1"/>
    <property type="match status" value="4"/>
</dbReference>
<evidence type="ECO:0000313" key="8">
    <source>
        <dbReference type="EMBL" id="KAK8873225.1"/>
    </source>
</evidence>
<dbReference type="PROSITE" id="PS50157">
    <property type="entry name" value="ZINC_FINGER_C2H2_2"/>
    <property type="match status" value="5"/>
</dbReference>
<evidence type="ECO:0000256" key="3">
    <source>
        <dbReference type="ARBA" id="ARBA00022771"/>
    </source>
</evidence>
<name>A0ABR2J6G8_9PEZI</name>
<feature type="region of interest" description="Disordered" evidence="6">
    <location>
        <begin position="525"/>
        <end position="559"/>
    </location>
</feature>
<evidence type="ECO:0000256" key="6">
    <source>
        <dbReference type="SAM" id="MobiDB-lite"/>
    </source>
</evidence>
<dbReference type="SMART" id="SM00355">
    <property type="entry name" value="ZnF_C2H2"/>
    <property type="match status" value="5"/>
</dbReference>